<dbReference type="EC" id="3.5.1.-" evidence="2"/>
<evidence type="ECO:0000313" key="2">
    <source>
        <dbReference type="EMBL" id="VEB45662.1"/>
    </source>
</evidence>
<dbReference type="GO" id="GO:0016787">
    <property type="term" value="F:hydrolase activity"/>
    <property type="evidence" value="ECO:0007669"/>
    <property type="project" value="UniProtKB-KW"/>
</dbReference>
<protein>
    <submittedName>
        <fullName evidence="2">Poly-beta-1,6-N-acetyl-D-glucosamine N-deacetylase</fullName>
        <ecNumber evidence="2">3.5.1.-</ecNumber>
    </submittedName>
</protein>
<dbReference type="Pfam" id="PF14883">
    <property type="entry name" value="GHL13"/>
    <property type="match status" value="1"/>
</dbReference>
<dbReference type="Proteomes" id="UP000275777">
    <property type="component" value="Chromosome"/>
</dbReference>
<gene>
    <name evidence="2" type="primary">pgaB_3</name>
    <name evidence="2" type="ORF">NCTC9695_06193</name>
</gene>
<evidence type="ECO:0000313" key="3">
    <source>
        <dbReference type="Proteomes" id="UP000275777"/>
    </source>
</evidence>
<accession>A0A3S4HVB7</accession>
<proteinExistence type="predicted"/>
<dbReference type="Gene3D" id="3.20.20.80">
    <property type="entry name" value="Glycosidases"/>
    <property type="match status" value="1"/>
</dbReference>
<dbReference type="AlphaFoldDB" id="A0A3S4HVB7"/>
<reference evidence="2 3" key="1">
    <citation type="submission" date="2018-12" db="EMBL/GenBank/DDBJ databases">
        <authorList>
            <consortium name="Pathogen Informatics"/>
        </authorList>
    </citation>
    <scope>NUCLEOTIDE SEQUENCE [LARGE SCALE GENOMIC DNA]</scope>
    <source>
        <strain evidence="2 3">NCTC9695</strain>
    </source>
</reference>
<organism evidence="2 3">
    <name type="scientific">Chromobacterium violaceum</name>
    <dbReference type="NCBI Taxonomy" id="536"/>
    <lineage>
        <taxon>Bacteria</taxon>
        <taxon>Pseudomonadati</taxon>
        <taxon>Pseudomonadota</taxon>
        <taxon>Betaproteobacteria</taxon>
        <taxon>Neisseriales</taxon>
        <taxon>Chromobacteriaceae</taxon>
        <taxon>Chromobacterium</taxon>
    </lineage>
</organism>
<keyword evidence="2" id="KW-0378">Hydrolase</keyword>
<dbReference type="EMBL" id="LR134182">
    <property type="protein sequence ID" value="VEB45662.1"/>
    <property type="molecule type" value="Genomic_DNA"/>
</dbReference>
<feature type="domain" description="Poly-beta-1,6-N-acetyl-D-glucosamine N-deacetylase PgaB C-terminal" evidence="1">
    <location>
        <begin position="2"/>
        <end position="65"/>
    </location>
</feature>
<name>A0A3S4HVB7_CHRVL</name>
<evidence type="ECO:0000259" key="1">
    <source>
        <dbReference type="Pfam" id="PF14883"/>
    </source>
</evidence>
<dbReference type="InterPro" id="IPR032772">
    <property type="entry name" value="PGA_deacetylase_PgaB_C"/>
</dbReference>
<sequence length="75" mass="8575">MAALRADPALQARWTRFKTEALDAFSGQLADIVRDYQPGLYTSRNLYAPVVLQPASQAWFASRFPRRCAATTRWR</sequence>